<dbReference type="Gene3D" id="3.40.50.1110">
    <property type="entry name" value="SGNH hydrolase"/>
    <property type="match status" value="1"/>
</dbReference>
<dbReference type="PANTHER" id="PTHR30383">
    <property type="entry name" value="THIOESTERASE 1/PROTEASE 1/LYSOPHOSPHOLIPASE L1"/>
    <property type="match status" value="1"/>
</dbReference>
<dbReference type="InterPro" id="IPR013830">
    <property type="entry name" value="SGNH_hydro"/>
</dbReference>
<dbReference type="Proteomes" id="UP000626026">
    <property type="component" value="Unassembled WGS sequence"/>
</dbReference>
<sequence length="231" mass="24030">MGFVAMDMNHKVGRRAALQKAAFGIGILLSAATAPRGPAQAQPAPLKLMILGDSITAGYGLPEAEAWPVKLEAALKAAGQSVRVIGAGVSGDTTAGGKARLDWALADAPDAVIVALGGNDGLRGLPPATSEANLDDILTRLKAKNLPVLLAGMLAPPNLGADYGRDFAATFQNLAKKHPEIVFYPFLLEGVAGEQALNQADRIHPNPDGVAEMVRRMMPAVRELLSKTRGA</sequence>
<gene>
    <name evidence="2" type="ORF">IBL26_03605</name>
</gene>
<comment type="caution">
    <text evidence="2">The sequence shown here is derived from an EMBL/GenBank/DDBJ whole genome shotgun (WGS) entry which is preliminary data.</text>
</comment>
<dbReference type="CDD" id="cd01822">
    <property type="entry name" value="Lysophospholipase_L1_like"/>
    <property type="match status" value="1"/>
</dbReference>
<name>A0ABR7RH66_9PROT</name>
<dbReference type="PANTHER" id="PTHR30383:SF24">
    <property type="entry name" value="THIOESTERASE 1_PROTEASE 1_LYSOPHOSPHOLIPASE L1"/>
    <property type="match status" value="1"/>
</dbReference>
<dbReference type="PROSITE" id="PS01098">
    <property type="entry name" value="LIPASE_GDSL_SER"/>
    <property type="match status" value="1"/>
</dbReference>
<proteinExistence type="predicted"/>
<organism evidence="2 3">
    <name type="scientific">Teichococcus aerophilus</name>
    <dbReference type="NCBI Taxonomy" id="1224513"/>
    <lineage>
        <taxon>Bacteria</taxon>
        <taxon>Pseudomonadati</taxon>
        <taxon>Pseudomonadota</taxon>
        <taxon>Alphaproteobacteria</taxon>
        <taxon>Acetobacterales</taxon>
        <taxon>Roseomonadaceae</taxon>
        <taxon>Roseomonas</taxon>
    </lineage>
</organism>
<feature type="domain" description="SGNH hydrolase-type esterase" evidence="1">
    <location>
        <begin position="50"/>
        <end position="209"/>
    </location>
</feature>
<evidence type="ECO:0000259" key="1">
    <source>
        <dbReference type="Pfam" id="PF13472"/>
    </source>
</evidence>
<dbReference type="SUPFAM" id="SSF52266">
    <property type="entry name" value="SGNH hydrolase"/>
    <property type="match status" value="1"/>
</dbReference>
<keyword evidence="3" id="KW-1185">Reference proteome</keyword>
<dbReference type="EMBL" id="JACTVA010000004">
    <property type="protein sequence ID" value="MBC9205910.1"/>
    <property type="molecule type" value="Genomic_DNA"/>
</dbReference>
<reference evidence="2 3" key="1">
    <citation type="journal article" date="2013" name="Int. J. Syst. Evol. Microbiol.">
        <title>Roseomonas aerophila sp. nov., isolated from air.</title>
        <authorList>
            <person name="Kim S.J."/>
            <person name="Weon H.Y."/>
            <person name="Ahn J.H."/>
            <person name="Hong S.B."/>
            <person name="Seok S.J."/>
            <person name="Whang K.S."/>
            <person name="Kwon S.W."/>
        </authorList>
    </citation>
    <scope>NUCLEOTIDE SEQUENCE [LARGE SCALE GENOMIC DNA]</scope>
    <source>
        <strain evidence="2 3">NBRC 108923</strain>
    </source>
</reference>
<dbReference type="InterPro" id="IPR051532">
    <property type="entry name" value="Ester_Hydrolysis_Enzymes"/>
</dbReference>
<dbReference type="InterPro" id="IPR008265">
    <property type="entry name" value="Lipase_GDSL_AS"/>
</dbReference>
<evidence type="ECO:0000313" key="2">
    <source>
        <dbReference type="EMBL" id="MBC9205910.1"/>
    </source>
</evidence>
<dbReference type="Pfam" id="PF13472">
    <property type="entry name" value="Lipase_GDSL_2"/>
    <property type="match status" value="1"/>
</dbReference>
<protein>
    <submittedName>
        <fullName evidence="2">Arylesterase</fullName>
    </submittedName>
</protein>
<dbReference type="InterPro" id="IPR036514">
    <property type="entry name" value="SGNH_hydro_sf"/>
</dbReference>
<accession>A0ABR7RH66</accession>
<evidence type="ECO:0000313" key="3">
    <source>
        <dbReference type="Proteomes" id="UP000626026"/>
    </source>
</evidence>